<evidence type="ECO:0000313" key="2">
    <source>
        <dbReference type="Proteomes" id="UP000321129"/>
    </source>
</evidence>
<dbReference type="Proteomes" id="UP000321129">
    <property type="component" value="Unassembled WGS sequence"/>
</dbReference>
<proteinExistence type="predicted"/>
<gene>
    <name evidence="1" type="ORF">FSZ31_10840</name>
</gene>
<comment type="caution">
    <text evidence="1">The sequence shown here is derived from an EMBL/GenBank/DDBJ whole genome shotgun (WGS) entry which is preliminary data.</text>
</comment>
<dbReference type="InterPro" id="IPR021508">
    <property type="entry name" value="Gp17-like"/>
</dbReference>
<dbReference type="EMBL" id="VOPY01000003">
    <property type="protein sequence ID" value="TXC68186.1"/>
    <property type="molecule type" value="Genomic_DNA"/>
</dbReference>
<dbReference type="InterPro" id="IPR053745">
    <property type="entry name" value="Viral_Tail_Comp_sf"/>
</dbReference>
<dbReference type="RefSeq" id="WP_147123406.1">
    <property type="nucleotide sequence ID" value="NZ_VOPY01000003.1"/>
</dbReference>
<protein>
    <submittedName>
        <fullName evidence="1">DUF3168 domain-containing protein</fullName>
    </submittedName>
</protein>
<reference evidence="1 2" key="1">
    <citation type="submission" date="2019-08" db="EMBL/GenBank/DDBJ databases">
        <title>Sphingorhabdus soil sp. nov., isolated from arctic soil.</title>
        <authorList>
            <person name="Liu Y."/>
        </authorList>
    </citation>
    <scope>NUCLEOTIDE SEQUENCE [LARGE SCALE GENOMIC DNA]</scope>
    <source>
        <strain evidence="1 2">D-2Q-5-6</strain>
    </source>
</reference>
<keyword evidence="2" id="KW-1185">Reference proteome</keyword>
<dbReference type="OrthoDB" id="7450850at2"/>
<name>A0A5C6U8T7_9SPHN</name>
<dbReference type="Pfam" id="PF11367">
    <property type="entry name" value="Tail_completion_gp17"/>
    <property type="match status" value="1"/>
</dbReference>
<sequence length="133" mass="13584">MSEGIEAALRAAIIAALNDDAALGAAINGVFEPGAAGPHAPYVEVGAMTARDWGTKDRDGREIVATLRVHDAAREGEGVSALAALVAAAIAAMPRVGTGYAIGSLRLRQCAIARATSGEWIATMDFRVRALAG</sequence>
<accession>A0A5C6U8T7</accession>
<evidence type="ECO:0000313" key="1">
    <source>
        <dbReference type="EMBL" id="TXC68186.1"/>
    </source>
</evidence>
<dbReference type="Gene3D" id="3.30.2000.30">
    <property type="match status" value="1"/>
</dbReference>
<dbReference type="AlphaFoldDB" id="A0A5C6U8T7"/>
<organism evidence="1 2">
    <name type="scientific">Flavisphingopyxis soli</name>
    <dbReference type="NCBI Taxonomy" id="2601267"/>
    <lineage>
        <taxon>Bacteria</taxon>
        <taxon>Pseudomonadati</taxon>
        <taxon>Pseudomonadota</taxon>
        <taxon>Alphaproteobacteria</taxon>
        <taxon>Sphingomonadales</taxon>
        <taxon>Sphingopyxidaceae</taxon>
        <taxon>Flavisphingopyxis</taxon>
    </lineage>
</organism>